<dbReference type="GO" id="GO:0006935">
    <property type="term" value="P:chemotaxis"/>
    <property type="evidence" value="ECO:0007669"/>
    <property type="project" value="InterPro"/>
</dbReference>
<protein>
    <submittedName>
        <fullName evidence="2">CheW-like domain protein</fullName>
    </submittedName>
</protein>
<dbReference type="AlphaFoldDB" id="A0A0B8ZFN9"/>
<gene>
    <name evidence="2" type="ORF">NJ75_03004</name>
</gene>
<evidence type="ECO:0000313" key="3">
    <source>
        <dbReference type="Proteomes" id="UP000031338"/>
    </source>
</evidence>
<reference evidence="2 3" key="1">
    <citation type="submission" date="2014-10" db="EMBL/GenBank/DDBJ databases">
        <title>Draft genome sequence of Novosphingobium subterraneum DSM 12447.</title>
        <authorList>
            <person name="Gan H.M."/>
            <person name="Gan H.Y."/>
            <person name="Savka M.A."/>
        </authorList>
    </citation>
    <scope>NUCLEOTIDE SEQUENCE [LARGE SCALE GENOMIC DNA]</scope>
    <source>
        <strain evidence="2 3">DSM 12447</strain>
    </source>
</reference>
<dbReference type="PATRIC" id="fig|48936.3.peg.3017"/>
<evidence type="ECO:0000313" key="2">
    <source>
        <dbReference type="EMBL" id="KHS45077.1"/>
    </source>
</evidence>
<dbReference type="PROSITE" id="PS50851">
    <property type="entry name" value="CHEW"/>
    <property type="match status" value="3"/>
</dbReference>
<dbReference type="STRING" id="48936.NJ75_03004"/>
<feature type="domain" description="CheW-like" evidence="1">
    <location>
        <begin position="173"/>
        <end position="325"/>
    </location>
</feature>
<accession>A0A0B8ZFN9</accession>
<feature type="domain" description="CheW-like" evidence="1">
    <location>
        <begin position="11"/>
        <end position="156"/>
    </location>
</feature>
<evidence type="ECO:0000259" key="1">
    <source>
        <dbReference type="PROSITE" id="PS50851"/>
    </source>
</evidence>
<dbReference type="InterPro" id="IPR036061">
    <property type="entry name" value="CheW-like_dom_sf"/>
</dbReference>
<dbReference type="PANTHER" id="PTHR22617:SF23">
    <property type="entry name" value="CHEMOTAXIS PROTEIN CHEW"/>
    <property type="match status" value="1"/>
</dbReference>
<feature type="domain" description="CheW-like" evidence="1">
    <location>
        <begin position="356"/>
        <end position="498"/>
    </location>
</feature>
<dbReference type="InterPro" id="IPR002545">
    <property type="entry name" value="CheW-lke_dom"/>
</dbReference>
<dbReference type="Gene3D" id="2.40.50.180">
    <property type="entry name" value="CheA-289, Domain 4"/>
    <property type="match status" value="2"/>
</dbReference>
<dbReference type="RefSeq" id="WP_039335739.1">
    <property type="nucleotide sequence ID" value="NZ_JRVC01000014.1"/>
</dbReference>
<dbReference type="GO" id="GO:0005829">
    <property type="term" value="C:cytosol"/>
    <property type="evidence" value="ECO:0007669"/>
    <property type="project" value="TreeGrafter"/>
</dbReference>
<organism evidence="2 3">
    <name type="scientific">Novosphingobium subterraneum</name>
    <dbReference type="NCBI Taxonomy" id="48936"/>
    <lineage>
        <taxon>Bacteria</taxon>
        <taxon>Pseudomonadati</taxon>
        <taxon>Pseudomonadota</taxon>
        <taxon>Alphaproteobacteria</taxon>
        <taxon>Sphingomonadales</taxon>
        <taxon>Sphingomonadaceae</taxon>
        <taxon>Novosphingobium</taxon>
    </lineage>
</organism>
<dbReference type="SMART" id="SM00260">
    <property type="entry name" value="CheW"/>
    <property type="match status" value="3"/>
</dbReference>
<dbReference type="Proteomes" id="UP000031338">
    <property type="component" value="Unassembled WGS sequence"/>
</dbReference>
<sequence>MTAVLQPGVHDTLFGLIRIAGLCAALPVAAIREVVPCPSRLEPFPASWPDIAGALELRGEVIPVIDLAQALNPSVDGGGQQFDERSIVVILRQEQHIFAVLADGIIGVMPLTTREISPLSQAATDEGVRLFFSTFRVAAHNGVVLDPAAIIGLPGMVTATDRAASKDDSRQIDEPILVFTVAGLRLALPASCVDASLPSADLLPTPKETELWIAQREYKGAEIPVVDTLHLLGHGSLPKGRRSGAGIVVRTQLPNPVPPGWTEPFGLVALLIDTVDDIGRFAARCFSPLLQDAVAGAVLSLGILETADGSALLINAQKLAAHEGLRNLGVIRNVQETATTAVRIGQADELTTRPTEKPFLVFSVGDQRFSTPLGSVEEILLAQAATLPMPSGDCGMLGLFASRGHCVPLLDLSYVLGEAATRDGRYIIVTRTDHPDGLRRAGFRVDELHSVDRKALQEVGAKDRTAHLPGLPGPTIRLSDGHACTVLDLAGAAERLLNVQQEAARN</sequence>
<keyword evidence="3" id="KW-1185">Reference proteome</keyword>
<dbReference type="Gene3D" id="2.30.30.40">
    <property type="entry name" value="SH3 Domains"/>
    <property type="match status" value="2"/>
</dbReference>
<dbReference type="EMBL" id="JRVC01000014">
    <property type="protein sequence ID" value="KHS45077.1"/>
    <property type="molecule type" value="Genomic_DNA"/>
</dbReference>
<dbReference type="Pfam" id="PF01584">
    <property type="entry name" value="CheW"/>
    <property type="match status" value="3"/>
</dbReference>
<proteinExistence type="predicted"/>
<dbReference type="InterPro" id="IPR039315">
    <property type="entry name" value="CheW"/>
</dbReference>
<dbReference type="GO" id="GO:0007165">
    <property type="term" value="P:signal transduction"/>
    <property type="evidence" value="ECO:0007669"/>
    <property type="project" value="InterPro"/>
</dbReference>
<comment type="caution">
    <text evidence="2">The sequence shown here is derived from an EMBL/GenBank/DDBJ whole genome shotgun (WGS) entry which is preliminary data.</text>
</comment>
<name>A0A0B8ZFN9_9SPHN</name>
<dbReference type="PANTHER" id="PTHR22617">
    <property type="entry name" value="CHEMOTAXIS SENSOR HISTIDINE KINASE-RELATED"/>
    <property type="match status" value="1"/>
</dbReference>
<dbReference type="SUPFAM" id="SSF50341">
    <property type="entry name" value="CheW-like"/>
    <property type="match status" value="3"/>
</dbReference>